<keyword evidence="2" id="KW-1185">Reference proteome</keyword>
<evidence type="ECO:0000313" key="2">
    <source>
        <dbReference type="Proteomes" id="UP000003573"/>
    </source>
</evidence>
<organism evidence="1 2">
    <name type="scientific">Streptococcus macacae NCTC 11558</name>
    <dbReference type="NCBI Taxonomy" id="764298"/>
    <lineage>
        <taxon>Bacteria</taxon>
        <taxon>Bacillati</taxon>
        <taxon>Bacillota</taxon>
        <taxon>Bacilli</taxon>
        <taxon>Lactobacillales</taxon>
        <taxon>Streptococcaceae</taxon>
        <taxon>Streptococcus</taxon>
    </lineage>
</organism>
<protein>
    <recommendedName>
        <fullName evidence="3">PF11184 family protein</fullName>
    </recommendedName>
</protein>
<name>G5JUH0_9STRE</name>
<dbReference type="AlphaFoldDB" id="G5JUH0"/>
<dbReference type="OrthoDB" id="2151809at2"/>
<evidence type="ECO:0000313" key="1">
    <source>
        <dbReference type="EMBL" id="EHJ51604.1"/>
    </source>
</evidence>
<proteinExistence type="predicted"/>
<dbReference type="RefSeq" id="WP_003078604.1">
    <property type="nucleotide sequence ID" value="NZ_AEUW02000001.1"/>
</dbReference>
<dbReference type="EMBL" id="AEUW02000001">
    <property type="protein sequence ID" value="EHJ51604.1"/>
    <property type="molecule type" value="Genomic_DNA"/>
</dbReference>
<comment type="caution">
    <text evidence="1">The sequence shown here is derived from an EMBL/GenBank/DDBJ whole genome shotgun (WGS) entry which is preliminary data.</text>
</comment>
<dbReference type="Pfam" id="PF11184">
    <property type="entry name" value="DUF2969"/>
    <property type="match status" value="1"/>
</dbReference>
<gene>
    <name evidence="1" type="ORF">STRMA_0797</name>
</gene>
<dbReference type="Proteomes" id="UP000003573">
    <property type="component" value="Unassembled WGS sequence"/>
</dbReference>
<reference evidence="1 2" key="1">
    <citation type="journal article" date="2014" name="Int. J. Syst. Evol. Microbiol.">
        <title>Phylogenomics and the dynamic genome evolution of the genus Streptococcus.</title>
        <authorList>
            <consortium name="The Broad Institute Genome Sequencing Platform"/>
            <person name="Richards V.P."/>
            <person name="Palmer S.R."/>
            <person name="Pavinski Bitar P.D."/>
            <person name="Qin X."/>
            <person name="Weinstock G.M."/>
            <person name="Highlander S.K."/>
            <person name="Town C.D."/>
            <person name="Burne R.A."/>
            <person name="Stanhope M.J."/>
        </authorList>
    </citation>
    <scope>NUCLEOTIDE SEQUENCE [LARGE SCALE GENOMIC DNA]</scope>
    <source>
        <strain evidence="1 2">NCTC 11558</strain>
    </source>
</reference>
<accession>G5JUH0</accession>
<sequence>MGKKDKKIEVQLVDSNVKVNKTEVEGYQLMIGKRLVGEIAEIDGKFAVVKDKEVSDFHKNLETAIEAVIGAYNLNN</sequence>
<evidence type="ECO:0008006" key="3">
    <source>
        <dbReference type="Google" id="ProtNLM"/>
    </source>
</evidence>
<dbReference type="InterPro" id="IPR021351">
    <property type="entry name" value="DUF2969"/>
</dbReference>